<dbReference type="Proteomes" id="UP000033958">
    <property type="component" value="Unassembled WGS sequence"/>
</dbReference>
<sequence length="162" mass="18338">MDSMLLVLAPFIMSASMQLSALDASLRILPENRLILPKVETFLVEKRSPLPAGELLKYTNWEMIVALSNAESGYGKHLGGDYNAWGIKDFRKGSANFGKTRDFTSWAESIQYASELLYKYDKEDGEPTAVGMVARWKYVKPYGHWINNVNYALNDLENHIQA</sequence>
<organism evidence="1 2">
    <name type="scientific">candidate division Kazan bacterium GW2011_GWB1_45_10</name>
    <dbReference type="NCBI Taxonomy" id="1620411"/>
    <lineage>
        <taxon>Bacteria</taxon>
        <taxon>Bacteria division Kazan-3B-28</taxon>
    </lineage>
</organism>
<proteinExistence type="predicted"/>
<evidence type="ECO:0000313" key="1">
    <source>
        <dbReference type="EMBL" id="KKT86749.1"/>
    </source>
</evidence>
<dbReference type="AlphaFoldDB" id="A0A0G1NRC5"/>
<reference evidence="1 2" key="1">
    <citation type="journal article" date="2015" name="Nature">
        <title>rRNA introns, odd ribosomes, and small enigmatic genomes across a large radiation of phyla.</title>
        <authorList>
            <person name="Brown C.T."/>
            <person name="Hug L.A."/>
            <person name="Thomas B.C."/>
            <person name="Sharon I."/>
            <person name="Castelle C.J."/>
            <person name="Singh A."/>
            <person name="Wilkins M.J."/>
            <person name="Williams K.H."/>
            <person name="Banfield J.F."/>
        </authorList>
    </citation>
    <scope>NUCLEOTIDE SEQUENCE [LARGE SCALE GENOMIC DNA]</scope>
</reference>
<name>A0A0G1NRC5_UNCK3</name>
<evidence type="ECO:0000313" key="2">
    <source>
        <dbReference type="Proteomes" id="UP000033958"/>
    </source>
</evidence>
<dbReference type="EMBL" id="LCJZ01000019">
    <property type="protein sequence ID" value="KKT86749.1"/>
    <property type="molecule type" value="Genomic_DNA"/>
</dbReference>
<gene>
    <name evidence="1" type="ORF">VE97_C0019G0002</name>
</gene>
<comment type="caution">
    <text evidence="1">The sequence shown here is derived from an EMBL/GenBank/DDBJ whole genome shotgun (WGS) entry which is preliminary data.</text>
</comment>
<evidence type="ECO:0008006" key="3">
    <source>
        <dbReference type="Google" id="ProtNLM"/>
    </source>
</evidence>
<protein>
    <recommendedName>
        <fullName evidence="3">Mannosyl-glycoprotein endo-beta-N-acetylglucosamidase-like domain-containing protein</fullName>
    </recommendedName>
</protein>
<accession>A0A0G1NRC5</accession>